<organism evidence="2 3">
    <name type="scientific">Caldimonas brevitalea</name>
    <dbReference type="NCBI Taxonomy" id="413882"/>
    <lineage>
        <taxon>Bacteria</taxon>
        <taxon>Pseudomonadati</taxon>
        <taxon>Pseudomonadota</taxon>
        <taxon>Betaproteobacteria</taxon>
        <taxon>Burkholderiales</taxon>
        <taxon>Sphaerotilaceae</taxon>
        <taxon>Caldimonas</taxon>
    </lineage>
</organism>
<evidence type="ECO:0000313" key="3">
    <source>
        <dbReference type="Proteomes" id="UP000035352"/>
    </source>
</evidence>
<dbReference type="Proteomes" id="UP000035352">
    <property type="component" value="Chromosome"/>
</dbReference>
<feature type="compositionally biased region" description="Low complexity" evidence="1">
    <location>
        <begin position="184"/>
        <end position="225"/>
    </location>
</feature>
<sequence length="241" mass="25801">MTTWNDFNDAEPQVFDLIPKGTVVPVRMTIKPGGFDDHAQGWTSGWATQSYETGSVYLACEFVVLAGDYAKRKVWSNIGLYSPKGSTWTQMGRSFIRGVLNSARNLHPKDLGPDTAAKRFISGFHELDGIEFLARIDVEKDGRDELKNVIKVAVEPDHPDYARLMGVASQVAAPAAGPAYFPSAQPAQAAHPAAPSAARPAPAAQGYHPAAQPATAVARPAHATQPANSRSPVSAKPSWAQ</sequence>
<evidence type="ECO:0000313" key="2">
    <source>
        <dbReference type="EMBL" id="AKJ30654.1"/>
    </source>
</evidence>
<dbReference type="RefSeq" id="WP_047195971.1">
    <property type="nucleotide sequence ID" value="NZ_CP011371.1"/>
</dbReference>
<dbReference type="PATRIC" id="fig|413882.6.peg.4139"/>
<evidence type="ECO:0000256" key="1">
    <source>
        <dbReference type="SAM" id="MobiDB-lite"/>
    </source>
</evidence>
<dbReference type="EMBL" id="CP011371">
    <property type="protein sequence ID" value="AKJ30654.1"/>
    <property type="molecule type" value="Genomic_DNA"/>
</dbReference>
<keyword evidence="3" id="KW-1185">Reference proteome</keyword>
<accession>A0A0G3BMI3</accession>
<reference evidence="2 3" key="1">
    <citation type="submission" date="2015-05" db="EMBL/GenBank/DDBJ databases">
        <authorList>
            <person name="Tang B."/>
            <person name="Yu Y."/>
        </authorList>
    </citation>
    <scope>NUCLEOTIDE SEQUENCE [LARGE SCALE GENOMIC DNA]</scope>
    <source>
        <strain evidence="2 3">DSM 7029</strain>
    </source>
</reference>
<dbReference type="KEGG" id="pbh:AAW51_3963"/>
<feature type="region of interest" description="Disordered" evidence="1">
    <location>
        <begin position="184"/>
        <end position="241"/>
    </location>
</feature>
<dbReference type="STRING" id="413882.AAW51_3963"/>
<proteinExistence type="predicted"/>
<gene>
    <name evidence="2" type="ORF">AAW51_3963</name>
</gene>
<protein>
    <submittedName>
        <fullName evidence="2">Uncharacterized protein</fullName>
    </submittedName>
</protein>
<name>A0A0G3BMI3_9BURK</name>
<dbReference type="AlphaFoldDB" id="A0A0G3BMI3"/>